<dbReference type="GO" id="GO:0051213">
    <property type="term" value="F:dioxygenase activity"/>
    <property type="evidence" value="ECO:0007669"/>
    <property type="project" value="UniProtKB-KW"/>
</dbReference>
<dbReference type="InterPro" id="IPR013096">
    <property type="entry name" value="Cupin_2"/>
</dbReference>
<dbReference type="RefSeq" id="WP_049707653.1">
    <property type="nucleotide sequence ID" value="NZ_BMFM01000001.1"/>
</dbReference>
<dbReference type="SUPFAM" id="SSF51182">
    <property type="entry name" value="RmlC-like cupins"/>
    <property type="match status" value="1"/>
</dbReference>
<accession>A0A5B9DIT7</accession>
<dbReference type="Gene3D" id="2.60.120.10">
    <property type="entry name" value="Jelly Rolls"/>
    <property type="match status" value="1"/>
</dbReference>
<dbReference type="CDD" id="cd06992">
    <property type="entry name" value="cupin_GDO-like_C"/>
    <property type="match status" value="1"/>
</dbReference>
<proteinExistence type="predicted"/>
<dbReference type="EMBL" id="CP041690">
    <property type="protein sequence ID" value="QEE19211.1"/>
    <property type="molecule type" value="Genomic_DNA"/>
</dbReference>
<dbReference type="InterPro" id="IPR014710">
    <property type="entry name" value="RmlC-like_jellyroll"/>
</dbReference>
<keyword evidence="2" id="KW-0560">Oxidoreductase</keyword>
<dbReference type="KEGG" id="yti:FNA67_03055"/>
<evidence type="ECO:0000256" key="1">
    <source>
        <dbReference type="ARBA" id="ARBA00022964"/>
    </source>
</evidence>
<dbReference type="CDD" id="cd02216">
    <property type="entry name" value="cupin_GDO-like_N"/>
    <property type="match status" value="1"/>
</dbReference>
<evidence type="ECO:0000256" key="2">
    <source>
        <dbReference type="ARBA" id="ARBA00023002"/>
    </source>
</evidence>
<evidence type="ECO:0000313" key="4">
    <source>
        <dbReference type="Proteomes" id="UP000321062"/>
    </source>
</evidence>
<keyword evidence="4" id="KW-1185">Reference proteome</keyword>
<dbReference type="InterPro" id="IPR011051">
    <property type="entry name" value="RmlC_Cupin_sf"/>
</dbReference>
<dbReference type="InterPro" id="IPR047183">
    <property type="entry name" value="GDO-like"/>
</dbReference>
<dbReference type="PANTHER" id="PTHR41517">
    <property type="entry name" value="1,2-DIOXYGENASE PROTEIN-RELATED"/>
    <property type="match status" value="1"/>
</dbReference>
<evidence type="ECO:0000313" key="3">
    <source>
        <dbReference type="EMBL" id="QEE19211.1"/>
    </source>
</evidence>
<keyword evidence="1" id="KW-0223">Dioxygenase</keyword>
<dbReference type="FunFam" id="2.60.120.10:FF:000274">
    <property type="entry name" value="Gentisate 1,2-dioxygenase"/>
    <property type="match status" value="1"/>
</dbReference>
<reference evidence="3 4" key="1">
    <citation type="journal article" date="2015" name="Int. J. Syst. Evol. Microbiol.">
        <title>Youhaiella tibetensis gen. nov., sp. nov., isolated from subsurface sediment.</title>
        <authorList>
            <person name="Wang Y.X."/>
            <person name="Huang F.Q."/>
            <person name="Nogi Y."/>
            <person name="Pang S.J."/>
            <person name="Wang P.K."/>
            <person name="Lv J."/>
        </authorList>
    </citation>
    <scope>NUCLEOTIDE SEQUENCE [LARGE SCALE GENOMIC DNA]</scope>
    <source>
        <strain evidence="4">fig4</strain>
    </source>
</reference>
<dbReference type="PANTHER" id="PTHR41517:SF1">
    <property type="entry name" value="CUPIN"/>
    <property type="match status" value="1"/>
</dbReference>
<name>A0A5B9DIT7_9HYPH</name>
<dbReference type="AlphaFoldDB" id="A0A5B9DIT7"/>
<gene>
    <name evidence="3" type="ORF">FNA67_03055</name>
</gene>
<dbReference type="Proteomes" id="UP000321062">
    <property type="component" value="Chromosome"/>
</dbReference>
<sequence>MTAARENHREAVAGRSDVEDTAELLAYYEELETLKAGALWTVANKIEPWEPVSRYSPVLWPYDKMRSHVLRAIDLVTPEKAGRRVIYLNNPGAGDRAACVGGIYSGLQVMKAGETASAHAHSTSAMRFIMEGRGAYTIVDGHKMTLGANDLVLTPNGTWHEHGIDPEGTTCIWQDCLDIPLVNTLEANFYAVHPDMHQKVGYAVDDTKYTFGAPGLQPQVSWDKAYSPLYKYEWGPTYEALVKYSKVTDGSPYDGILMNYVNPRNNGPVMLTLGASMQLLRAGEKTKAHRHTGNVIYQVAKGSGYSIIGGQRFDWKEKDIFCVPSWAFHEHANGSSSDDACLFAFNDFPVMNALGLYREQAFGDNDGHQKVEA</sequence>
<organism evidence="3 4">
    <name type="scientific">Paradevosia tibetensis</name>
    <dbReference type="NCBI Taxonomy" id="1447062"/>
    <lineage>
        <taxon>Bacteria</taxon>
        <taxon>Pseudomonadati</taxon>
        <taxon>Pseudomonadota</taxon>
        <taxon>Alphaproteobacteria</taxon>
        <taxon>Hyphomicrobiales</taxon>
        <taxon>Devosiaceae</taxon>
        <taxon>Paradevosia</taxon>
    </lineage>
</organism>
<dbReference type="OrthoDB" id="285029at2"/>
<protein>
    <submittedName>
        <fullName evidence="3">Cupin domain-containing protein</fullName>
    </submittedName>
</protein>
<dbReference type="Pfam" id="PF07883">
    <property type="entry name" value="Cupin_2"/>
    <property type="match status" value="2"/>
</dbReference>